<evidence type="ECO:0000313" key="2">
    <source>
        <dbReference type="EMBL" id="KAJ4489922.1"/>
    </source>
</evidence>
<feature type="region of interest" description="Disordered" evidence="1">
    <location>
        <begin position="147"/>
        <end position="174"/>
    </location>
</feature>
<feature type="compositionally biased region" description="Low complexity" evidence="1">
    <location>
        <begin position="230"/>
        <end position="247"/>
    </location>
</feature>
<feature type="region of interest" description="Disordered" evidence="1">
    <location>
        <begin position="1098"/>
        <end position="1117"/>
    </location>
</feature>
<feature type="region of interest" description="Disordered" evidence="1">
    <location>
        <begin position="1380"/>
        <end position="1399"/>
    </location>
</feature>
<feature type="region of interest" description="Disordered" evidence="1">
    <location>
        <begin position="1486"/>
        <end position="1508"/>
    </location>
</feature>
<organism evidence="2 3">
    <name type="scientific">Lentinula aciculospora</name>
    <dbReference type="NCBI Taxonomy" id="153920"/>
    <lineage>
        <taxon>Eukaryota</taxon>
        <taxon>Fungi</taxon>
        <taxon>Dikarya</taxon>
        <taxon>Basidiomycota</taxon>
        <taxon>Agaricomycotina</taxon>
        <taxon>Agaricomycetes</taxon>
        <taxon>Agaricomycetidae</taxon>
        <taxon>Agaricales</taxon>
        <taxon>Marasmiineae</taxon>
        <taxon>Omphalotaceae</taxon>
        <taxon>Lentinula</taxon>
    </lineage>
</organism>
<feature type="region of interest" description="Disordered" evidence="1">
    <location>
        <begin position="1609"/>
        <end position="1646"/>
    </location>
</feature>
<comment type="caution">
    <text evidence="2">The sequence shown here is derived from an EMBL/GenBank/DDBJ whole genome shotgun (WGS) entry which is preliminary data.</text>
</comment>
<reference evidence="2" key="1">
    <citation type="submission" date="2022-08" db="EMBL/GenBank/DDBJ databases">
        <title>A Global Phylogenomic Analysis of the Shiitake Genus Lentinula.</title>
        <authorList>
            <consortium name="DOE Joint Genome Institute"/>
            <person name="Sierra-Patev S."/>
            <person name="Min B."/>
            <person name="Naranjo-Ortiz M."/>
            <person name="Looney B."/>
            <person name="Konkel Z."/>
            <person name="Slot J.C."/>
            <person name="Sakamoto Y."/>
            <person name="Steenwyk J.L."/>
            <person name="Rokas A."/>
            <person name="Carro J."/>
            <person name="Camarero S."/>
            <person name="Ferreira P."/>
            <person name="Molpeceres G."/>
            <person name="Ruiz-Duenas F.J."/>
            <person name="Serrano A."/>
            <person name="Henrissat B."/>
            <person name="Drula E."/>
            <person name="Hughes K.W."/>
            <person name="Mata J.L."/>
            <person name="Ishikawa N.K."/>
            <person name="Vargas-Isla R."/>
            <person name="Ushijima S."/>
            <person name="Smith C.A."/>
            <person name="Ahrendt S."/>
            <person name="Andreopoulos W."/>
            <person name="He G."/>
            <person name="Labutti K."/>
            <person name="Lipzen A."/>
            <person name="Ng V."/>
            <person name="Riley R."/>
            <person name="Sandor L."/>
            <person name="Barry K."/>
            <person name="Martinez A.T."/>
            <person name="Xiao Y."/>
            <person name="Gibbons J.G."/>
            <person name="Terashima K."/>
            <person name="Grigoriev I.V."/>
            <person name="Hibbett D.S."/>
        </authorList>
    </citation>
    <scope>NUCLEOTIDE SEQUENCE</scope>
    <source>
        <strain evidence="2">JLM2183</strain>
    </source>
</reference>
<feature type="compositionally biased region" description="Polar residues" evidence="1">
    <location>
        <begin position="270"/>
        <end position="280"/>
    </location>
</feature>
<feature type="compositionally biased region" description="Basic residues" evidence="1">
    <location>
        <begin position="253"/>
        <end position="264"/>
    </location>
</feature>
<feature type="compositionally biased region" description="Polar residues" evidence="1">
    <location>
        <begin position="1678"/>
        <end position="1693"/>
    </location>
</feature>
<feature type="compositionally biased region" description="Polar residues" evidence="1">
    <location>
        <begin position="734"/>
        <end position="751"/>
    </location>
</feature>
<feature type="region of interest" description="Disordered" evidence="1">
    <location>
        <begin position="407"/>
        <end position="437"/>
    </location>
</feature>
<evidence type="ECO:0000313" key="3">
    <source>
        <dbReference type="Proteomes" id="UP001150266"/>
    </source>
</evidence>
<feature type="region of interest" description="Disordered" evidence="1">
    <location>
        <begin position="216"/>
        <end position="343"/>
    </location>
</feature>
<name>A0A9W9ATG1_9AGAR</name>
<dbReference type="OrthoDB" id="3032557at2759"/>
<feature type="compositionally biased region" description="Basic and acidic residues" evidence="1">
    <location>
        <begin position="281"/>
        <end position="292"/>
    </location>
</feature>
<feature type="region of interest" description="Disordered" evidence="1">
    <location>
        <begin position="1722"/>
        <end position="1741"/>
    </location>
</feature>
<sequence>MFISFLTTRLAHVEPTAKDLGPLLNSQLLSKSLIIFATERPPSDLPLLLKKSTPQGPTLLILRLQPLPHAIPQYIHSILSRAEVLAQRWRQDRTSIFSGPGDERGRSKFRRNTKNISGTPMKAVQLAEIGGVFGREFTVREEVGFNPNTASASALPTPTSSSTPRSRAPSFISTQVSKKVHEQRAFDALIHFVPYTGIDEESQGLALKKSIASVSSTSRAFLSSPAPIPRSSRGRSMSKGSRGRSSSLNRVRNWIRSRSRSRSKTRNDENSVIQPTSTANEKYKSSESDPVGRGRQRRVSKGSETKRSGDANPTVVAQAGPSDFKGVDNSTGNLAGDSAKRTERGVLTSWSRTQLGQANRAAGTHVNSNSSLGKAEPKAYLIHVLPLSPPTSSPALLQTSFSRGHLSTLRSQGSSSSVLSSADTEMPPLGASRNAPEELKDNGISRVVPPAQKPESIKSSIAVALNPNHDRSGSFDSEVRWSSIRSSPVLQTTPVGTTQKATYTTENPALIISESSSRISATPQKLYDNDLDDATLSHGGSSSTLQQSKDAVNRRASLISPALEAAVESATQYSLYASKSALPPPTSRTDIQLQRQNTAIQVASAAAIAALEVRLTKANEVFSETPGIEKMPMVDLQLALDEDESGGTPVDGMNSELGRHAEENIVAHSRESMGIPEVLMPHPYRQSSLVFRDSIFQPLDVDVLFQICTPEIVEPPAERSTPVSLLPRPHARARTQSLDSPTPSPSKSDVSSCVPVIVSPRTATLSLPTLSPTDADYYYEKNDLLQEMEQFLLSYSYASLSSPVNSILALPKGAAKPVTIGGAGPVETKGPISNSSTSANPSNPPVQDAHAPASFLLPQGLLQLLFRINPSSFLDDQRMSMVDLILHGLLDPTTESLAVYRDAMFLANKLNPSVDEKRSVTLNELLALGALSGEEAGVAHGMPKAWIGGIADIEIENAIPECFHFASDSGSTTIEGLPAEAVVTGSHSPEPPITTSIFSKSPMLSAVSLHSQTVARSLREQGGSQLDLETVPTKASLTRIATSPELSSLQHLGSLRLTHNFIPPGAALPISPHLPNVYSAFPRHSVMIMTPPNLANPPCPQHNSSASIESGPQSVVDSITNDESSLEADNQIMELSDTDTVHDGISEHSSCTSLSSDPNLNGAIPLPSLSSPLLGSPHSSISGTVATSHIFSDEPEILVSQLEPKVTIHAVSVSDSTSAIIDSPQPTVGLLLGYEPSVSISGDTSISSTSPESPSTPTEPHRVELPEDSTPVSRYGVHGNSSTSPAGTTSSIDGRRDSKLWIQRSPKSSGQATPPPESPHRGYFSGITPVEERRNSRASLLGESILNIPGDNVDDSPNSKGKLLSLSHMRIRRHSTITKKRPSSMYDDDGNGDGDDKFKNKTKRLSRAISWMVTDTDSGPSYKLDMDDVDIEEGQRFGGSSKTNSPVKSFFANLAASASSTSLLNLSDKGRRLSTSSSSIKSGIISSAGSGSTSIPNTHSSSPSSAPIVIVTPTSSPLLSILSLPLHNLSNRPETPPGRALIISESTPSSTCSTIAASSVSASLQQRLLASSGTNLARRHTNGAAPVGPRAPKRGGSLRMTCAISLNDTESTQSQLLTSPSSSRPLPSPASVPLIQSGESVSTDLGPGIVEEEADNHITPFPTPLPMNSSKQDCESGSEFNSRPQSRGGTPTAFSPLRKLAIDEVPSRTKIPRASVLVGKTSRPNSIASTSNVGTPTGSSKSKWKFWGIGGRPVSVTVDLTREI</sequence>
<feature type="region of interest" description="Disordered" evidence="1">
    <location>
        <begin position="1661"/>
        <end position="1694"/>
    </location>
</feature>
<protein>
    <submittedName>
        <fullName evidence="2">Uncharacterized protein</fullName>
    </submittedName>
</protein>
<proteinExistence type="predicted"/>
<dbReference type="EMBL" id="JAOTPV010000001">
    <property type="protein sequence ID" value="KAJ4489922.1"/>
    <property type="molecule type" value="Genomic_DNA"/>
</dbReference>
<feature type="compositionally biased region" description="Polar residues" evidence="1">
    <location>
        <begin position="538"/>
        <end position="549"/>
    </location>
</feature>
<keyword evidence="3" id="KW-1185">Reference proteome</keyword>
<feature type="region of interest" description="Disordered" evidence="1">
    <location>
        <begin position="731"/>
        <end position="752"/>
    </location>
</feature>
<feature type="compositionally biased region" description="Low complexity" evidence="1">
    <location>
        <begin position="1611"/>
        <end position="1634"/>
    </location>
</feature>
<dbReference type="Proteomes" id="UP001150266">
    <property type="component" value="Unassembled WGS sequence"/>
</dbReference>
<feature type="compositionally biased region" description="Polar residues" evidence="1">
    <location>
        <begin position="1101"/>
        <end position="1117"/>
    </location>
</feature>
<feature type="region of interest" description="Disordered" evidence="1">
    <location>
        <begin position="530"/>
        <end position="549"/>
    </location>
</feature>
<feature type="region of interest" description="Disordered" evidence="1">
    <location>
        <begin position="1240"/>
        <end position="1326"/>
    </location>
</feature>
<feature type="compositionally biased region" description="Low complexity" evidence="1">
    <location>
        <begin position="1240"/>
        <end position="1258"/>
    </location>
</feature>
<feature type="compositionally biased region" description="Low complexity" evidence="1">
    <location>
        <begin position="149"/>
        <end position="170"/>
    </location>
</feature>
<gene>
    <name evidence="2" type="ORF">J3R30DRAFT_8053</name>
</gene>
<evidence type="ECO:0000256" key="1">
    <source>
        <dbReference type="SAM" id="MobiDB-lite"/>
    </source>
</evidence>
<feature type="compositionally biased region" description="Polar residues" evidence="1">
    <location>
        <begin position="1279"/>
        <end position="1292"/>
    </location>
</feature>
<feature type="compositionally biased region" description="Low complexity" evidence="1">
    <location>
        <begin position="407"/>
        <end position="421"/>
    </location>
</feature>
<feature type="region of interest" description="Disordered" evidence="1">
    <location>
        <begin position="821"/>
        <end position="850"/>
    </location>
</feature>
<accession>A0A9W9ATG1</accession>